<sequence>MVMPSGTVSDKHKKLIRRGELFQMILPPSYPGSSFLQKIGQRFINKAQKLEKKYRQAKYFKAKKGVCISAGGFIFNRAMVKEYAPKYSKGMPLGTSQDNGSGIRLGQSVGGRTKHMDRVTAWRFLNPPMSFAKGMVVNKDGKRFCNEMVYGATLGDEMCENNDGKAYLILSEELFKSSKLEAAKSLPFQRDAAKMLMTFNAVKRKNVDDLAKVYGINGDNLKESIHQYNESAINDDYCFLGKASKDMKKIDAPYYIMDISIDSRLSPLPTLTLGGLEVDESTGNVINSQGKAIKGLFAAGRSAVGVCSNIYVSGLSIADCVFSGRRVGKSIGEII</sequence>
<dbReference type="InterPro" id="IPR050315">
    <property type="entry name" value="FAD-oxidoreductase_2"/>
</dbReference>
<dbReference type="Proteomes" id="UP000253307">
    <property type="component" value="Unassembled WGS sequence"/>
</dbReference>
<keyword evidence="3" id="KW-0274">FAD</keyword>
<dbReference type="InterPro" id="IPR036188">
    <property type="entry name" value="FAD/NAD-bd_sf"/>
</dbReference>
<dbReference type="PANTHER" id="PTHR43400">
    <property type="entry name" value="FUMARATE REDUCTASE"/>
    <property type="match status" value="1"/>
</dbReference>
<feature type="domain" description="FAD-dependent oxidoreductase 2 FAD-binding" evidence="5">
    <location>
        <begin position="59"/>
        <end position="305"/>
    </location>
</feature>
<dbReference type="AlphaFoldDB" id="A0A368BTM9"/>
<reference evidence="6 7" key="1">
    <citation type="journal article" date="2018" name="Microbiome">
        <title>Fine metagenomic profile of the Mediterranean stratified and mixed water columns revealed by assembly and recruitment.</title>
        <authorList>
            <person name="Haro-Moreno J.M."/>
            <person name="Lopez-Perez M."/>
            <person name="De La Torre J.R."/>
            <person name="Picazo A."/>
            <person name="Camacho A."/>
            <person name="Rodriguez-Valera F."/>
        </authorList>
    </citation>
    <scope>NUCLEOTIDE SEQUENCE [LARGE SCALE GENOMIC DNA]</scope>
    <source>
        <strain evidence="6">MED-G82</strain>
    </source>
</reference>
<comment type="caution">
    <text evidence="6">The sequence shown here is derived from an EMBL/GenBank/DDBJ whole genome shotgun (WGS) entry which is preliminary data.</text>
</comment>
<dbReference type="Pfam" id="PF00890">
    <property type="entry name" value="FAD_binding_2"/>
    <property type="match status" value="1"/>
</dbReference>
<dbReference type="EMBL" id="QOPE01000022">
    <property type="protein sequence ID" value="RCL40679.1"/>
    <property type="molecule type" value="Genomic_DNA"/>
</dbReference>
<dbReference type="SUPFAM" id="SSF56425">
    <property type="entry name" value="Succinate dehydrogenase/fumarate reductase flavoprotein, catalytic domain"/>
    <property type="match status" value="1"/>
</dbReference>
<evidence type="ECO:0000259" key="5">
    <source>
        <dbReference type="Pfam" id="PF00890"/>
    </source>
</evidence>
<evidence type="ECO:0000256" key="3">
    <source>
        <dbReference type="ARBA" id="ARBA00022827"/>
    </source>
</evidence>
<dbReference type="PANTHER" id="PTHR43400:SF7">
    <property type="entry name" value="FAD-DEPENDENT OXIDOREDUCTASE 2 FAD BINDING DOMAIN-CONTAINING PROTEIN"/>
    <property type="match status" value="1"/>
</dbReference>
<accession>A0A368BTM9</accession>
<evidence type="ECO:0000313" key="7">
    <source>
        <dbReference type="Proteomes" id="UP000253307"/>
    </source>
</evidence>
<organism evidence="6 7">
    <name type="scientific">SAR86 cluster bacterium</name>
    <dbReference type="NCBI Taxonomy" id="2030880"/>
    <lineage>
        <taxon>Bacteria</taxon>
        <taxon>Pseudomonadati</taxon>
        <taxon>Pseudomonadota</taxon>
        <taxon>Gammaproteobacteria</taxon>
        <taxon>SAR86 cluster</taxon>
    </lineage>
</organism>
<gene>
    <name evidence="6" type="ORF">DBW96_03220</name>
</gene>
<keyword evidence="2" id="KW-0285">Flavoprotein</keyword>
<dbReference type="Gene3D" id="3.90.700.10">
    <property type="entry name" value="Succinate dehydrogenase/fumarate reductase flavoprotein, catalytic domain"/>
    <property type="match status" value="1"/>
</dbReference>
<evidence type="ECO:0000256" key="2">
    <source>
        <dbReference type="ARBA" id="ARBA00022630"/>
    </source>
</evidence>
<dbReference type="InterPro" id="IPR027477">
    <property type="entry name" value="Succ_DH/fumarate_Rdtase_cat_sf"/>
</dbReference>
<dbReference type="SUPFAM" id="SSF51905">
    <property type="entry name" value="FAD/NAD(P)-binding domain"/>
    <property type="match status" value="1"/>
</dbReference>
<dbReference type="Gene3D" id="3.50.50.60">
    <property type="entry name" value="FAD/NAD(P)-binding domain"/>
    <property type="match status" value="1"/>
</dbReference>
<dbReference type="GO" id="GO:0016491">
    <property type="term" value="F:oxidoreductase activity"/>
    <property type="evidence" value="ECO:0007669"/>
    <property type="project" value="UniProtKB-KW"/>
</dbReference>
<evidence type="ECO:0000256" key="4">
    <source>
        <dbReference type="ARBA" id="ARBA00023002"/>
    </source>
</evidence>
<proteinExistence type="predicted"/>
<evidence type="ECO:0000256" key="1">
    <source>
        <dbReference type="ARBA" id="ARBA00001974"/>
    </source>
</evidence>
<comment type="cofactor">
    <cofactor evidence="1">
        <name>FAD</name>
        <dbReference type="ChEBI" id="CHEBI:57692"/>
    </cofactor>
</comment>
<name>A0A368BTM9_9GAMM</name>
<protein>
    <submittedName>
        <fullName evidence="6">FAD-binding protein</fullName>
    </submittedName>
</protein>
<keyword evidence="4" id="KW-0560">Oxidoreductase</keyword>
<evidence type="ECO:0000313" key="6">
    <source>
        <dbReference type="EMBL" id="RCL40679.1"/>
    </source>
</evidence>
<dbReference type="InterPro" id="IPR003953">
    <property type="entry name" value="FAD-dep_OxRdtase_2_FAD-bd"/>
</dbReference>